<dbReference type="GO" id="GO:0046872">
    <property type="term" value="F:metal ion binding"/>
    <property type="evidence" value="ECO:0007669"/>
    <property type="project" value="UniProtKB-KW"/>
</dbReference>
<dbReference type="Gene3D" id="3.90.1590.10">
    <property type="entry name" value="glutathione-dependent formaldehyde- activating enzyme (gfa)"/>
    <property type="match status" value="1"/>
</dbReference>
<gene>
    <name evidence="6" type="ORF">E8L99_03265</name>
</gene>
<protein>
    <submittedName>
        <fullName evidence="6">GFA family protein</fullName>
    </submittedName>
</protein>
<reference evidence="6 7" key="1">
    <citation type="submission" date="2019-04" db="EMBL/GenBank/DDBJ databases">
        <title>Phreatobacter aquaticus sp. nov.</title>
        <authorList>
            <person name="Choi A."/>
            <person name="Baek K."/>
        </authorList>
    </citation>
    <scope>NUCLEOTIDE SEQUENCE [LARGE SCALE GENOMIC DNA]</scope>
    <source>
        <strain evidence="6 7">NMCR1094</strain>
    </source>
</reference>
<feature type="domain" description="CENP-V/GFA" evidence="5">
    <location>
        <begin position="14"/>
        <end position="128"/>
    </location>
</feature>
<dbReference type="KEGG" id="paqt:E8L99_03265"/>
<keyword evidence="4" id="KW-0456">Lyase</keyword>
<evidence type="ECO:0000256" key="4">
    <source>
        <dbReference type="ARBA" id="ARBA00023239"/>
    </source>
</evidence>
<dbReference type="InterPro" id="IPR011057">
    <property type="entry name" value="Mss4-like_sf"/>
</dbReference>
<dbReference type="PANTHER" id="PTHR33337:SF40">
    <property type="entry name" value="CENP-V_GFA DOMAIN-CONTAINING PROTEIN-RELATED"/>
    <property type="match status" value="1"/>
</dbReference>
<dbReference type="SUPFAM" id="SSF51316">
    <property type="entry name" value="Mss4-like"/>
    <property type="match status" value="1"/>
</dbReference>
<keyword evidence="2" id="KW-0479">Metal-binding</keyword>
<dbReference type="PANTHER" id="PTHR33337">
    <property type="entry name" value="GFA DOMAIN-CONTAINING PROTEIN"/>
    <property type="match status" value="1"/>
</dbReference>
<evidence type="ECO:0000313" key="7">
    <source>
        <dbReference type="Proteomes" id="UP000298588"/>
    </source>
</evidence>
<organism evidence="6 7">
    <name type="scientific">Phreatobacter aquaticus</name>
    <dbReference type="NCBI Taxonomy" id="2570229"/>
    <lineage>
        <taxon>Bacteria</taxon>
        <taxon>Pseudomonadati</taxon>
        <taxon>Pseudomonadota</taxon>
        <taxon>Alphaproteobacteria</taxon>
        <taxon>Hyphomicrobiales</taxon>
        <taxon>Phreatobacteraceae</taxon>
        <taxon>Phreatobacter</taxon>
    </lineage>
</organism>
<keyword evidence="3" id="KW-0862">Zinc</keyword>
<dbReference type="EMBL" id="CP039865">
    <property type="protein sequence ID" value="QCK84871.1"/>
    <property type="molecule type" value="Genomic_DNA"/>
</dbReference>
<name>A0A4D7QEC4_9HYPH</name>
<evidence type="ECO:0000256" key="3">
    <source>
        <dbReference type="ARBA" id="ARBA00022833"/>
    </source>
</evidence>
<evidence type="ECO:0000256" key="2">
    <source>
        <dbReference type="ARBA" id="ARBA00022723"/>
    </source>
</evidence>
<sequence length="136" mass="15015">MTALFPGRQDMTEMTGRCHCGGVRFRITQPVAGAILCHCRDCQQMHGNYNAMAAAPRDAVVFDADETLAWYASSDKARRGFCTTCASRLFKDNLGSDRLMVSMGVIDPPTGLHVMKNIWTQSKGDWYELPAEVPPA</sequence>
<proteinExistence type="inferred from homology"/>
<evidence type="ECO:0000259" key="5">
    <source>
        <dbReference type="PROSITE" id="PS51891"/>
    </source>
</evidence>
<dbReference type="OrthoDB" id="9807246at2"/>
<dbReference type="AlphaFoldDB" id="A0A4D7QEC4"/>
<keyword evidence="7" id="KW-1185">Reference proteome</keyword>
<evidence type="ECO:0000313" key="6">
    <source>
        <dbReference type="EMBL" id="QCK84871.1"/>
    </source>
</evidence>
<dbReference type="PROSITE" id="PS51891">
    <property type="entry name" value="CENP_V_GFA"/>
    <property type="match status" value="1"/>
</dbReference>
<comment type="similarity">
    <text evidence="1">Belongs to the Gfa family.</text>
</comment>
<evidence type="ECO:0000256" key="1">
    <source>
        <dbReference type="ARBA" id="ARBA00005495"/>
    </source>
</evidence>
<dbReference type="InterPro" id="IPR006913">
    <property type="entry name" value="CENP-V/GFA"/>
</dbReference>
<accession>A0A4D7QEC4</accession>
<dbReference type="GO" id="GO:0016846">
    <property type="term" value="F:carbon-sulfur lyase activity"/>
    <property type="evidence" value="ECO:0007669"/>
    <property type="project" value="InterPro"/>
</dbReference>
<dbReference type="Pfam" id="PF04828">
    <property type="entry name" value="GFA"/>
    <property type="match status" value="1"/>
</dbReference>
<dbReference type="Proteomes" id="UP000298588">
    <property type="component" value="Chromosome"/>
</dbReference>